<protein>
    <submittedName>
        <fullName evidence="2">Uncharacterized protein</fullName>
    </submittedName>
</protein>
<organism evidence="2 4">
    <name type="scientific">Didymodactylos carnosus</name>
    <dbReference type="NCBI Taxonomy" id="1234261"/>
    <lineage>
        <taxon>Eukaryota</taxon>
        <taxon>Metazoa</taxon>
        <taxon>Spiralia</taxon>
        <taxon>Gnathifera</taxon>
        <taxon>Rotifera</taxon>
        <taxon>Eurotatoria</taxon>
        <taxon>Bdelloidea</taxon>
        <taxon>Philodinida</taxon>
        <taxon>Philodinidae</taxon>
        <taxon>Didymodactylos</taxon>
    </lineage>
</organism>
<evidence type="ECO:0000313" key="2">
    <source>
        <dbReference type="EMBL" id="CAF0942239.1"/>
    </source>
</evidence>
<dbReference type="OrthoDB" id="10024097at2759"/>
<dbReference type="EMBL" id="CAJNOQ010002155">
    <property type="protein sequence ID" value="CAF0942239.1"/>
    <property type="molecule type" value="Genomic_DNA"/>
</dbReference>
<comment type="caution">
    <text evidence="2">The sequence shown here is derived from an EMBL/GenBank/DDBJ whole genome shotgun (WGS) entry which is preliminary data.</text>
</comment>
<dbReference type="EMBL" id="CAJOBC010002156">
    <property type="protein sequence ID" value="CAF3718657.1"/>
    <property type="molecule type" value="Genomic_DNA"/>
</dbReference>
<dbReference type="Proteomes" id="UP000681722">
    <property type="component" value="Unassembled WGS sequence"/>
</dbReference>
<dbReference type="Proteomes" id="UP000663829">
    <property type="component" value="Unassembled WGS sequence"/>
</dbReference>
<sequence length="817" mass="99091">MDELQKIKLNQIESSVHESAKSLPEITRNAQNIFLLLPPFMEFMSKNVELERKLQYEYSRLPQIVRETVDIYTPIEKDHHRTENDLIYLKDKIFSIVGMIDVTETRLKQYWTIIHELNHETIRLENNLTKSQLLISNHDEIQQLQDQQRVYLDRTVKENEKVKNEIDDFKKKVKITQISIETGVKELQILRSNLNDITHEREYMELEWTQIEYVQELEIEYKKRMETTEQQYELVRSQLKHLSLTYDQTEYRSDVMKHEQIDLNNDIEITKRNLTNENVRLSLNRAELEKLKRKYDDQENTRRQIQKNIRVEEQTCYCLEKKRRIMENIQEKLMIRTQSINNRVVLLTKQIDINKKEIKENNKQIATDQEKTFQLENMKRFVQNKNANLQQNLSYCRGLRLIENEKLNILKQISFRKRKEFIFRTRRLQLMTNREKQLISDIQKMFTNIIKYHKDDVKSKLNISILERDIRRKHAHSLRGEKTRAALILVKRDCEDMTRLIDKKNQLIESEVNNKMEKYNSLIVDNVKRKNEQTTILKDKIRHTYLYRSNLLIRQKIQFKRNHQEKLIIIEKKQILTKINENKHLRSKIALIKQQMLIYGTTIKRLFDESSLLKEKISLYENCQGLYAQNQERFVKYKTSVEQLSHQIFLIRNDNFILRQHLIEMRKVWMKAFVLKYDLAKNQQYLYQLIQSLINRPCQLIDIEPINIEKLMKKYKLLIGQLMNKTNAIILWRQKLIEQWQWYMIIFYQLQEQIYKMNKKDSITNIKSGMIVRYDIQKEFAKCKAIKAENILCTNRKKQLSLEIDYCERLKKLFKNK</sequence>
<keyword evidence="1" id="KW-0175">Coiled coil</keyword>
<keyword evidence="4" id="KW-1185">Reference proteome</keyword>
<evidence type="ECO:0000256" key="1">
    <source>
        <dbReference type="SAM" id="Coils"/>
    </source>
</evidence>
<accession>A0A814CKX6</accession>
<proteinExistence type="predicted"/>
<evidence type="ECO:0000313" key="4">
    <source>
        <dbReference type="Proteomes" id="UP000663829"/>
    </source>
</evidence>
<reference evidence="2" key="1">
    <citation type="submission" date="2021-02" db="EMBL/GenBank/DDBJ databases">
        <authorList>
            <person name="Nowell W R."/>
        </authorList>
    </citation>
    <scope>NUCLEOTIDE SEQUENCE</scope>
</reference>
<name>A0A814CKX6_9BILA</name>
<gene>
    <name evidence="2" type="ORF">GPM918_LOCUS10774</name>
    <name evidence="3" type="ORF">SRO942_LOCUS10777</name>
</gene>
<evidence type="ECO:0000313" key="3">
    <source>
        <dbReference type="EMBL" id="CAF3718657.1"/>
    </source>
</evidence>
<dbReference type="AlphaFoldDB" id="A0A814CKX6"/>
<feature type="coiled-coil region" evidence="1">
    <location>
        <begin position="271"/>
        <end position="315"/>
    </location>
</feature>